<evidence type="ECO:0000256" key="1">
    <source>
        <dbReference type="ARBA" id="ARBA00001964"/>
    </source>
</evidence>
<protein>
    <recommendedName>
        <fullName evidence="4">2-oxoisovalerate dehydrogenase subunit alpha</fullName>
        <ecNumber evidence="4">1.2.4.4</ecNumber>
    </recommendedName>
    <alternativeName>
        <fullName evidence="4">Branched-chain alpha-keto acid dehydrogenase E1 component alpha chain</fullName>
    </alternativeName>
</protein>
<comment type="catalytic activity">
    <reaction evidence="4">
        <text>N(6)-[(R)-lipoyl]-L-lysyl-[protein] + 3-methyl-2-oxobutanoate + H(+) = N(6)-[(R)-S(8)-2-methylpropanoyldihydrolipoyl]-L-lysyl-[protein] + CO2</text>
        <dbReference type="Rhea" id="RHEA:13457"/>
        <dbReference type="Rhea" id="RHEA-COMP:10474"/>
        <dbReference type="Rhea" id="RHEA-COMP:10497"/>
        <dbReference type="ChEBI" id="CHEBI:11851"/>
        <dbReference type="ChEBI" id="CHEBI:15378"/>
        <dbReference type="ChEBI" id="CHEBI:16526"/>
        <dbReference type="ChEBI" id="CHEBI:83099"/>
        <dbReference type="ChEBI" id="CHEBI:83142"/>
        <dbReference type="EC" id="1.2.4.4"/>
    </reaction>
</comment>
<accession>A0A7J5B1N2</accession>
<name>A0A7J5B1N2_9MICO</name>
<dbReference type="Pfam" id="PF00676">
    <property type="entry name" value="E1_dh"/>
    <property type="match status" value="1"/>
</dbReference>
<comment type="cofactor">
    <cofactor evidence="1 4">
        <name>thiamine diphosphate</name>
        <dbReference type="ChEBI" id="CHEBI:58937"/>
    </cofactor>
</comment>
<dbReference type="PANTHER" id="PTHR43380:SF1">
    <property type="entry name" value="2-OXOISOVALERATE DEHYDROGENASE SUBUNIT ALPHA, MITOCHONDRIAL"/>
    <property type="match status" value="1"/>
</dbReference>
<dbReference type="EMBL" id="WBJX01000003">
    <property type="protein sequence ID" value="KAB1637649.1"/>
    <property type="molecule type" value="Genomic_DNA"/>
</dbReference>
<proteinExistence type="inferred from homology"/>
<dbReference type="AlphaFoldDB" id="A0A7J5B1N2"/>
<dbReference type="Proteomes" id="UP000490386">
    <property type="component" value="Unassembled WGS sequence"/>
</dbReference>
<dbReference type="InterPro" id="IPR050771">
    <property type="entry name" value="Alpha-ketoacid_DH_E1_comp"/>
</dbReference>
<dbReference type="EC" id="1.2.4.4" evidence="4"/>
<dbReference type="PANTHER" id="PTHR43380">
    <property type="entry name" value="2-OXOISOVALERATE DEHYDROGENASE SUBUNIT ALPHA, MITOCHONDRIAL"/>
    <property type="match status" value="1"/>
</dbReference>
<comment type="similarity">
    <text evidence="4">Belongs to the BCKDHA family.</text>
</comment>
<feature type="domain" description="Dehydrogenase E1 component" evidence="5">
    <location>
        <begin position="43"/>
        <end position="308"/>
    </location>
</feature>
<dbReference type="GO" id="GO:0009083">
    <property type="term" value="P:branched-chain amino acid catabolic process"/>
    <property type="evidence" value="ECO:0007669"/>
    <property type="project" value="TreeGrafter"/>
</dbReference>
<comment type="caution">
    <text evidence="6">The sequence shown here is derived from an EMBL/GenBank/DDBJ whole genome shotgun (WGS) entry which is preliminary data.</text>
</comment>
<keyword evidence="7" id="KW-1185">Reference proteome</keyword>
<keyword evidence="2 4" id="KW-0560">Oxidoreductase</keyword>
<dbReference type="GO" id="GO:0003863">
    <property type="term" value="F:branched-chain 2-oxo acid dehydrogenase activity"/>
    <property type="evidence" value="ECO:0007669"/>
    <property type="project" value="UniProtKB-EC"/>
</dbReference>
<evidence type="ECO:0000313" key="7">
    <source>
        <dbReference type="Proteomes" id="UP000490386"/>
    </source>
</evidence>
<dbReference type="CDD" id="cd02000">
    <property type="entry name" value="TPP_E1_PDC_ADC_BCADC"/>
    <property type="match status" value="1"/>
</dbReference>
<keyword evidence="3 4" id="KW-0786">Thiamine pyrophosphate</keyword>
<reference evidence="6 7" key="1">
    <citation type="submission" date="2019-09" db="EMBL/GenBank/DDBJ databases">
        <title>Phylogeny of genus Pseudoclavibacter and closely related genus.</title>
        <authorList>
            <person name="Li Y."/>
        </authorList>
    </citation>
    <scope>NUCLEOTIDE SEQUENCE [LARGE SCALE GENOMIC DNA]</scope>
    <source>
        <strain evidence="6 7">THG-MD12</strain>
    </source>
</reference>
<dbReference type="SUPFAM" id="SSF52518">
    <property type="entry name" value="Thiamin diphosphate-binding fold (THDP-binding)"/>
    <property type="match status" value="1"/>
</dbReference>
<evidence type="ECO:0000313" key="6">
    <source>
        <dbReference type="EMBL" id="KAB1637649.1"/>
    </source>
</evidence>
<evidence type="ECO:0000256" key="3">
    <source>
        <dbReference type="ARBA" id="ARBA00023052"/>
    </source>
</evidence>
<dbReference type="RefSeq" id="WP_151423842.1">
    <property type="nucleotide sequence ID" value="NZ_CANKVH010000006.1"/>
</dbReference>
<evidence type="ECO:0000256" key="4">
    <source>
        <dbReference type="RuleBase" id="RU365014"/>
    </source>
</evidence>
<dbReference type="GO" id="GO:0000287">
    <property type="term" value="F:magnesium ion binding"/>
    <property type="evidence" value="ECO:0007669"/>
    <property type="project" value="UniProtKB-ARBA"/>
</dbReference>
<evidence type="ECO:0000256" key="2">
    <source>
        <dbReference type="ARBA" id="ARBA00023002"/>
    </source>
</evidence>
<organism evidence="6 7">
    <name type="scientific">Pseudoclavibacter terrae</name>
    <dbReference type="NCBI Taxonomy" id="1530195"/>
    <lineage>
        <taxon>Bacteria</taxon>
        <taxon>Bacillati</taxon>
        <taxon>Actinomycetota</taxon>
        <taxon>Actinomycetes</taxon>
        <taxon>Micrococcales</taxon>
        <taxon>Microbacteriaceae</taxon>
        <taxon>Pseudoclavibacter</taxon>
    </lineage>
</organism>
<dbReference type="Gene3D" id="3.40.50.970">
    <property type="match status" value="1"/>
</dbReference>
<dbReference type="InterPro" id="IPR001017">
    <property type="entry name" value="DH_E1"/>
</dbReference>
<sequence>MTPGDETVQILTPEGEVKPTKAAEPFLEQLELLGTEDYLRAYRDMSYVRAFDRESTMLQRQGQLSLYVPAEGQEAAQIGSAYAMRPQDAVFPSYREHGVAFVRGVDLVDVLRLLRGVTHSGWSPEGHGVRPYTLVIGSQTLHATGYALGQKFDGATGTGDLDKDEATVVYFGDGATSQGDTNEAYVFATSYQVPLVFFLQNNQWAISVPVSVQANNPLYKRAGGFGMPSTHIDGNDVMASFAVTRAHLERARAGGGPGFIEAETYRIGAHTTTDDPTKYRTKDEEESWRRRDPIARLGAYLRGQGVGEDFFAGVDEAAKDYAADVRRGVFEIEEPDNDSMFDNVYSDAHPQLEEEKQWLRRYEASFDEAANQEASR</sequence>
<gene>
    <name evidence="6" type="ORF">F8O03_10555</name>
</gene>
<comment type="function">
    <text evidence="4">The branched-chain alpha-keto dehydrogenase complex catalyzes the overall conversion of alpha-keto acids to acyl-CoA and CO(2). It contains multiple copies of three enzymatic components: branched-chain alpha-keto acid decarboxylase (E1), lipoamide acyltransferase (E2) and lipoamide dehydrogenase (E3).</text>
</comment>
<dbReference type="InterPro" id="IPR029061">
    <property type="entry name" value="THDP-binding"/>
</dbReference>
<evidence type="ECO:0000259" key="5">
    <source>
        <dbReference type="Pfam" id="PF00676"/>
    </source>
</evidence>
<dbReference type="OrthoDB" id="9766715at2"/>